<dbReference type="AlphaFoldDB" id="F0WK92"/>
<sequence length="80" mass="8606">MGGDFCGNIQVYYKAMKRLLGAVTVCGVIALAEIIASLKNNWIQSATIPTVKTNSIIASTRLTSLDHKRVAILQITVLST</sequence>
<dbReference type="HOGENOM" id="CLU_2594788_0_0_1"/>
<reference evidence="2" key="2">
    <citation type="submission" date="2011-02" db="EMBL/GenBank/DDBJ databases">
        <authorList>
            <person name="MacLean D."/>
        </authorList>
    </citation>
    <scope>NUCLEOTIDE SEQUENCE</scope>
</reference>
<feature type="transmembrane region" description="Helical" evidence="1">
    <location>
        <begin position="19"/>
        <end position="38"/>
    </location>
</feature>
<proteinExistence type="predicted"/>
<keyword evidence="1" id="KW-0812">Transmembrane</keyword>
<dbReference type="EMBL" id="FR824175">
    <property type="protein sequence ID" value="CCA21695.1"/>
    <property type="molecule type" value="Genomic_DNA"/>
</dbReference>
<evidence type="ECO:0000313" key="2">
    <source>
        <dbReference type="EMBL" id="CCA21695.1"/>
    </source>
</evidence>
<name>F0WK92_9STRA</name>
<organism evidence="2">
    <name type="scientific">Albugo laibachii Nc14</name>
    <dbReference type="NCBI Taxonomy" id="890382"/>
    <lineage>
        <taxon>Eukaryota</taxon>
        <taxon>Sar</taxon>
        <taxon>Stramenopiles</taxon>
        <taxon>Oomycota</taxon>
        <taxon>Peronosporomycetes</taxon>
        <taxon>Albuginales</taxon>
        <taxon>Albuginaceae</taxon>
        <taxon>Albugo</taxon>
    </lineage>
</organism>
<gene>
    <name evidence="2" type="primary">AlNc14C130G6944</name>
    <name evidence="2" type="ORF">ALNC14_078380</name>
</gene>
<evidence type="ECO:0000256" key="1">
    <source>
        <dbReference type="SAM" id="Phobius"/>
    </source>
</evidence>
<reference evidence="2" key="1">
    <citation type="journal article" date="2011" name="PLoS Biol.">
        <title>Gene gain and loss during evolution of obligate parasitism in the white rust pathogen of Arabidopsis thaliana.</title>
        <authorList>
            <person name="Kemen E."/>
            <person name="Gardiner A."/>
            <person name="Schultz-Larsen T."/>
            <person name="Kemen A.C."/>
            <person name="Balmuth A.L."/>
            <person name="Robert-Seilaniantz A."/>
            <person name="Bailey K."/>
            <person name="Holub E."/>
            <person name="Studholme D.J."/>
            <person name="Maclean D."/>
            <person name="Jones J.D."/>
        </authorList>
    </citation>
    <scope>NUCLEOTIDE SEQUENCE</scope>
</reference>
<keyword evidence="1" id="KW-0472">Membrane</keyword>
<keyword evidence="1" id="KW-1133">Transmembrane helix</keyword>
<protein>
    <submittedName>
        <fullName evidence="2">AlNc14C130G6944 protein</fullName>
    </submittedName>
</protein>
<accession>F0WK92</accession>